<dbReference type="AlphaFoldDB" id="A0ABD7SR61"/>
<accession>A0ABD7SR61</accession>
<evidence type="ECO:0000313" key="1">
    <source>
        <dbReference type="EMBL" id="TXX67277.1"/>
    </source>
</evidence>
<protein>
    <submittedName>
        <fullName evidence="1">Uncharacterized protein</fullName>
    </submittedName>
</protein>
<comment type="caution">
    <text evidence="1">The sequence shown here is derived from an EMBL/GenBank/DDBJ whole genome shotgun (WGS) entry which is preliminary data.</text>
</comment>
<reference evidence="1 2" key="1">
    <citation type="submission" date="2019-06" db="EMBL/GenBank/DDBJ databases">
        <title>Vibrio cholerae phylogeny based on whole-genome sequencing reveals genetic diversity and population strucutre.</title>
        <authorList>
            <person name="Zhiqiu Y."/>
            <person name="Bin L."/>
            <person name="Lingyan J."/>
        </authorList>
    </citation>
    <scope>NUCLEOTIDE SEQUENCE [LARGE SCALE GENOMIC DNA]</scope>
    <source>
        <strain evidence="1 2">N2814</strain>
    </source>
</reference>
<sequence>MKTSLLKRYVSRFLTKVKVGKETSKSKSLLKEITQLLLAVEMKRESPMPLETYSFPDWRWLQPDEPNTQWVQWATVGEAGRYHLKMVHLSHGTIVSISLNDKTVMSYATDVVQMGGFSLGVQDLVYLESELPAILEDLKSIISK</sequence>
<proteinExistence type="predicted"/>
<dbReference type="EMBL" id="VSIJ01000005">
    <property type="protein sequence ID" value="TXX67277.1"/>
    <property type="molecule type" value="Genomic_DNA"/>
</dbReference>
<dbReference type="Proteomes" id="UP000323819">
    <property type="component" value="Unassembled WGS sequence"/>
</dbReference>
<name>A0ABD7SR61_VIBCL</name>
<evidence type="ECO:0000313" key="2">
    <source>
        <dbReference type="Proteomes" id="UP000323819"/>
    </source>
</evidence>
<dbReference type="RefSeq" id="WP_148521422.1">
    <property type="nucleotide sequence ID" value="NZ_JAILXN010000001.1"/>
</dbReference>
<organism evidence="1 2">
    <name type="scientific">Vibrio cholerae</name>
    <dbReference type="NCBI Taxonomy" id="666"/>
    <lineage>
        <taxon>Bacteria</taxon>
        <taxon>Pseudomonadati</taxon>
        <taxon>Pseudomonadota</taxon>
        <taxon>Gammaproteobacteria</taxon>
        <taxon>Vibrionales</taxon>
        <taxon>Vibrionaceae</taxon>
        <taxon>Vibrio</taxon>
    </lineage>
</organism>
<gene>
    <name evidence="1" type="ORF">FXF03_01505</name>
</gene>